<evidence type="ECO:0000256" key="3">
    <source>
        <dbReference type="SAM" id="Coils"/>
    </source>
</evidence>
<dbReference type="PANTHER" id="PTHR46910">
    <property type="entry name" value="TRANSCRIPTION FACTOR PDR1"/>
    <property type="match status" value="1"/>
</dbReference>
<evidence type="ECO:0000256" key="1">
    <source>
        <dbReference type="ARBA" id="ARBA00022723"/>
    </source>
</evidence>
<dbReference type="GO" id="GO:0003677">
    <property type="term" value="F:DNA binding"/>
    <property type="evidence" value="ECO:0007669"/>
    <property type="project" value="InterPro"/>
</dbReference>
<evidence type="ECO:0000256" key="2">
    <source>
        <dbReference type="ARBA" id="ARBA00023242"/>
    </source>
</evidence>
<dbReference type="GO" id="GO:0000981">
    <property type="term" value="F:DNA-binding transcription factor activity, RNA polymerase II-specific"/>
    <property type="evidence" value="ECO:0007669"/>
    <property type="project" value="InterPro"/>
</dbReference>
<dbReference type="CDD" id="cd12148">
    <property type="entry name" value="fungal_TF_MHR"/>
    <property type="match status" value="1"/>
</dbReference>
<accession>A0A1J7IG39</accession>
<keyword evidence="3" id="KW-0175">Coiled coil</keyword>
<evidence type="ECO:0000259" key="5">
    <source>
        <dbReference type="PROSITE" id="PS50048"/>
    </source>
</evidence>
<keyword evidence="7" id="KW-1185">Reference proteome</keyword>
<proteinExistence type="predicted"/>
<dbReference type="SMART" id="SM00906">
    <property type="entry name" value="Fungal_trans"/>
    <property type="match status" value="1"/>
</dbReference>
<dbReference type="PANTHER" id="PTHR46910:SF25">
    <property type="entry name" value="ABC-TRANSPORTER-REGULATING TRANSCRIPTION FACTOR"/>
    <property type="match status" value="1"/>
</dbReference>
<dbReference type="InterPro" id="IPR007219">
    <property type="entry name" value="XnlR_reg_dom"/>
</dbReference>
<evidence type="ECO:0000256" key="4">
    <source>
        <dbReference type="SAM" id="Phobius"/>
    </source>
</evidence>
<keyword evidence="4" id="KW-1133">Transmembrane helix</keyword>
<organism evidence="6 7">
    <name type="scientific">Coniochaeta ligniaria NRRL 30616</name>
    <dbReference type="NCBI Taxonomy" id="1408157"/>
    <lineage>
        <taxon>Eukaryota</taxon>
        <taxon>Fungi</taxon>
        <taxon>Dikarya</taxon>
        <taxon>Ascomycota</taxon>
        <taxon>Pezizomycotina</taxon>
        <taxon>Sordariomycetes</taxon>
        <taxon>Sordariomycetidae</taxon>
        <taxon>Coniochaetales</taxon>
        <taxon>Coniochaetaceae</taxon>
        <taxon>Coniochaeta</taxon>
    </lineage>
</organism>
<dbReference type="EMBL" id="KV875100">
    <property type="protein sequence ID" value="OIW26430.1"/>
    <property type="molecule type" value="Genomic_DNA"/>
</dbReference>
<name>A0A1J7IG39_9PEZI</name>
<evidence type="ECO:0000313" key="6">
    <source>
        <dbReference type="EMBL" id="OIW26430.1"/>
    </source>
</evidence>
<gene>
    <name evidence="6" type="ORF">CONLIGDRAFT_600970</name>
</gene>
<dbReference type="GO" id="GO:0008270">
    <property type="term" value="F:zinc ion binding"/>
    <property type="evidence" value="ECO:0007669"/>
    <property type="project" value="InterPro"/>
</dbReference>
<dbReference type="SMART" id="SM00066">
    <property type="entry name" value="GAL4"/>
    <property type="match status" value="1"/>
</dbReference>
<dbReference type="PROSITE" id="PS50048">
    <property type="entry name" value="ZN2_CY6_FUNGAL_2"/>
    <property type="match status" value="1"/>
</dbReference>
<dbReference type="Gene3D" id="4.10.240.10">
    <property type="entry name" value="Zn(2)-C6 fungal-type DNA-binding domain"/>
    <property type="match status" value="1"/>
</dbReference>
<dbReference type="OrthoDB" id="2123952at2759"/>
<feature type="domain" description="Zn(2)-C6 fungal-type" evidence="5">
    <location>
        <begin position="9"/>
        <end position="39"/>
    </location>
</feature>
<dbReference type="Pfam" id="PF00172">
    <property type="entry name" value="Zn_clus"/>
    <property type="match status" value="1"/>
</dbReference>
<dbReference type="STRING" id="1408157.A0A1J7IG39"/>
<sequence>MLQHKTRKACDFCYRRRIKCDAQKPRCSNCILHNSICAFGATSRKARARHQDSGEDIEVLRLQVERLESSLGQALKKIDELQSLVPRWDETSGGRAASSHSDGLLGDQVDLVQNEHPDARMELPPLQEVLSATEFYLTTLNAVLPLFQPGRLLQLINNWYAHPGRRERTTWAAINVVLALAHRQIPPNEATWSESAAYYLHNAQTVLSEVIMGDADLLSVQILIGMVMLFQGTQDLKPATMLIAIALRLAHELGLHTRRAEDLETSQVLERDRVFWIAYVLDRDISLRTGQPPVQRDVDIDLEWPSAEPEDGAGSVTDADGTSPFNFLRCRVDLARIQGEVYDSMVATRAGTMDNEDIVRLNHMLDDWISSIPPPFRPSSVLQAGQPHLCRSLAVLYSTHLACRTQVYRAHAMASRWMQDLRSFGKTVTQQGHSVPAPLPTPSLPDWEKLVGETRGYMRLFRGVERRDQAFIWMTACTYISGSVCLTANIMFQPRHASVEQDLSLVNLSISLLEDLIKQTGHKPLKDLQDACEELLRYACALSPGDV</sequence>
<keyword evidence="2" id="KW-0539">Nucleus</keyword>
<dbReference type="AlphaFoldDB" id="A0A1J7IG39"/>
<dbReference type="Pfam" id="PF04082">
    <property type="entry name" value="Fungal_trans"/>
    <property type="match status" value="1"/>
</dbReference>
<dbReference type="CDD" id="cd00067">
    <property type="entry name" value="GAL4"/>
    <property type="match status" value="1"/>
</dbReference>
<dbReference type="InParanoid" id="A0A1J7IG39"/>
<dbReference type="InterPro" id="IPR050987">
    <property type="entry name" value="AtrR-like"/>
</dbReference>
<keyword evidence="1" id="KW-0479">Metal-binding</keyword>
<protein>
    <recommendedName>
        <fullName evidence="5">Zn(2)-C6 fungal-type domain-containing protein</fullName>
    </recommendedName>
</protein>
<keyword evidence="4" id="KW-0472">Membrane</keyword>
<dbReference type="GO" id="GO:0006351">
    <property type="term" value="P:DNA-templated transcription"/>
    <property type="evidence" value="ECO:0007669"/>
    <property type="project" value="InterPro"/>
</dbReference>
<keyword evidence="4" id="KW-0812">Transmembrane</keyword>
<dbReference type="InterPro" id="IPR001138">
    <property type="entry name" value="Zn2Cys6_DnaBD"/>
</dbReference>
<dbReference type="Proteomes" id="UP000182658">
    <property type="component" value="Unassembled WGS sequence"/>
</dbReference>
<feature type="coiled-coil region" evidence="3">
    <location>
        <begin position="57"/>
        <end position="84"/>
    </location>
</feature>
<feature type="transmembrane region" description="Helical" evidence="4">
    <location>
        <begin position="470"/>
        <end position="492"/>
    </location>
</feature>
<dbReference type="SUPFAM" id="SSF57701">
    <property type="entry name" value="Zn2/Cys6 DNA-binding domain"/>
    <property type="match status" value="1"/>
</dbReference>
<reference evidence="6 7" key="1">
    <citation type="submission" date="2016-10" db="EMBL/GenBank/DDBJ databases">
        <title>Draft genome sequence of Coniochaeta ligniaria NRRL30616, a lignocellulolytic fungus for bioabatement of inhibitors in plant biomass hydrolysates.</title>
        <authorList>
            <consortium name="DOE Joint Genome Institute"/>
            <person name="Jimenez D.J."/>
            <person name="Hector R.E."/>
            <person name="Riley R."/>
            <person name="Sun H."/>
            <person name="Grigoriev I.V."/>
            <person name="Van Elsas J.D."/>
            <person name="Nichols N.N."/>
        </authorList>
    </citation>
    <scope>NUCLEOTIDE SEQUENCE [LARGE SCALE GENOMIC DNA]</scope>
    <source>
        <strain evidence="6 7">NRRL 30616</strain>
    </source>
</reference>
<evidence type="ECO:0000313" key="7">
    <source>
        <dbReference type="Proteomes" id="UP000182658"/>
    </source>
</evidence>
<dbReference type="InterPro" id="IPR036864">
    <property type="entry name" value="Zn2-C6_fun-type_DNA-bd_sf"/>
</dbReference>